<protein>
    <recommendedName>
        <fullName evidence="1">Lipocalin-like domain-containing protein</fullName>
    </recommendedName>
</protein>
<feature type="domain" description="Lipocalin-like" evidence="1">
    <location>
        <begin position="32"/>
        <end position="145"/>
    </location>
</feature>
<reference evidence="2" key="2">
    <citation type="journal article" date="2021" name="PeerJ">
        <title>Extensive microbial diversity within the chicken gut microbiome revealed by metagenomics and culture.</title>
        <authorList>
            <person name="Gilroy R."/>
            <person name="Ravi A."/>
            <person name="Getino M."/>
            <person name="Pursley I."/>
            <person name="Horton D.L."/>
            <person name="Alikhan N.F."/>
            <person name="Baker D."/>
            <person name="Gharbi K."/>
            <person name="Hall N."/>
            <person name="Watson M."/>
            <person name="Adriaenssens E.M."/>
            <person name="Foster-Nyarko E."/>
            <person name="Jarju S."/>
            <person name="Secka A."/>
            <person name="Antonio M."/>
            <person name="Oren A."/>
            <person name="Chaudhuri R.R."/>
            <person name="La Ragione R."/>
            <person name="Hildebrand F."/>
            <person name="Pallen M.J."/>
        </authorList>
    </citation>
    <scope>NUCLEOTIDE SEQUENCE</scope>
    <source>
        <strain evidence="2">B3-2255</strain>
    </source>
</reference>
<reference evidence="2" key="1">
    <citation type="submission" date="2020-10" db="EMBL/GenBank/DDBJ databases">
        <authorList>
            <person name="Gilroy R."/>
        </authorList>
    </citation>
    <scope>NUCLEOTIDE SEQUENCE</scope>
    <source>
        <strain evidence="2">B3-2255</strain>
    </source>
</reference>
<comment type="caution">
    <text evidence="2">The sequence shown here is derived from an EMBL/GenBank/DDBJ whole genome shotgun (WGS) entry which is preliminary data.</text>
</comment>
<evidence type="ECO:0000313" key="2">
    <source>
        <dbReference type="EMBL" id="MBO8482190.1"/>
    </source>
</evidence>
<dbReference type="PROSITE" id="PS51257">
    <property type="entry name" value="PROKAR_LIPOPROTEIN"/>
    <property type="match status" value="1"/>
</dbReference>
<dbReference type="Gene3D" id="2.40.128.340">
    <property type="match status" value="1"/>
</dbReference>
<organism evidence="2 3">
    <name type="scientific">Candidatus Merdivivens faecigallinarum</name>
    <dbReference type="NCBI Taxonomy" id="2840871"/>
    <lineage>
        <taxon>Bacteria</taxon>
        <taxon>Pseudomonadati</taxon>
        <taxon>Bacteroidota</taxon>
        <taxon>Bacteroidia</taxon>
        <taxon>Bacteroidales</taxon>
        <taxon>Muribaculaceae</taxon>
        <taxon>Muribaculaceae incertae sedis</taxon>
        <taxon>Candidatus Merdivivens</taxon>
    </lineage>
</organism>
<sequence length="154" mass="16239">MEFKKFLLVAAVAAFATVSCNKENGVNPSESVAGTYTGYSMAEFQYSPEPMVSENQTLTITSTGEETVSVSYKSDTWGTFTVTGAQVTGNGGVFSISGEGVTLMGMEAGSEQEYACTFTGTVGSDMTDYSFVFDVPAVMGGLKITFLPTETPVE</sequence>
<proteinExistence type="predicted"/>
<dbReference type="Proteomes" id="UP000823772">
    <property type="component" value="Unassembled WGS sequence"/>
</dbReference>
<dbReference type="InterPro" id="IPR024311">
    <property type="entry name" value="Lipocalin-like"/>
</dbReference>
<dbReference type="EMBL" id="JADILY010000139">
    <property type="protein sequence ID" value="MBO8482190.1"/>
    <property type="molecule type" value="Genomic_DNA"/>
</dbReference>
<dbReference type="Pfam" id="PF13944">
    <property type="entry name" value="Calycin_like"/>
    <property type="match status" value="1"/>
</dbReference>
<gene>
    <name evidence="2" type="ORF">IAC87_06560</name>
</gene>
<evidence type="ECO:0000313" key="3">
    <source>
        <dbReference type="Proteomes" id="UP000823772"/>
    </source>
</evidence>
<name>A0A9D9J0V0_9BACT</name>
<evidence type="ECO:0000259" key="1">
    <source>
        <dbReference type="Pfam" id="PF13944"/>
    </source>
</evidence>
<dbReference type="AlphaFoldDB" id="A0A9D9J0V0"/>
<accession>A0A9D9J0V0</accession>